<evidence type="ECO:0000259" key="6">
    <source>
        <dbReference type="Pfam" id="PF14759"/>
    </source>
</evidence>
<dbReference type="PRINTS" id="PR00411">
    <property type="entry name" value="PNDRDTASEI"/>
</dbReference>
<dbReference type="InterPro" id="IPR016156">
    <property type="entry name" value="FAD/NAD-linked_Rdtase_dimer_sf"/>
</dbReference>
<dbReference type="PRINTS" id="PR00368">
    <property type="entry name" value="FADPNR"/>
</dbReference>
<evidence type="ECO:0000256" key="3">
    <source>
        <dbReference type="ARBA" id="ARBA00022827"/>
    </source>
</evidence>
<keyword evidence="8" id="KW-1185">Reference proteome</keyword>
<dbReference type="SUPFAM" id="SSF55424">
    <property type="entry name" value="FAD/NAD-linked reductases, dimerisation (C-terminal) domain"/>
    <property type="match status" value="1"/>
</dbReference>
<dbReference type="PANTHER" id="PTHR43557:SF2">
    <property type="entry name" value="RIESKE DOMAIN-CONTAINING PROTEIN-RELATED"/>
    <property type="match status" value="1"/>
</dbReference>
<dbReference type="Pfam" id="PF14759">
    <property type="entry name" value="Reductase_C"/>
    <property type="match status" value="1"/>
</dbReference>
<accession>A0ABN2RPX1</accession>
<sequence length="415" mass="42771">MPVDQDGVNMGGEGPVVVVGASAAGLMAAEGLRRAGYSGELSLVGTEEGLPYDRPPLSKEILTGQWEPDRIRLCAHEKLADLGVTACFGVTARGLDLGSRRVALDDGRELAFANLVIATGVEPRALPGTGGIRGVHTVRTLDDVTALREELGEGKRLVVVGAGFLGTEIAAAARRLGTGVCLVEPAPEPLAAVVGTEVGGVLAALHRARGVRVLTGVGVEAVRSGDGAVTGVLLADGTELPADVVVVAIGAAPATAWLGGSGLDCSDGVRCDRFCAAAPGVYAAGDVASWYHEGYGAQVRLEHRTNATEQGLYVARAMTGKTEDPFTPVPYFWSDQYDLKLQAFGLLGGHDEALVVRGTPEGVLEGGELVALYRRGGAVAGVLGIKAFRALRPLRSLVAKHASWDEAVTAAKADS</sequence>
<comment type="cofactor">
    <cofactor evidence="1">
        <name>FAD</name>
        <dbReference type="ChEBI" id="CHEBI:57692"/>
    </cofactor>
</comment>
<dbReference type="InterPro" id="IPR023753">
    <property type="entry name" value="FAD/NAD-binding_dom"/>
</dbReference>
<feature type="domain" description="FAD/NAD(P)-binding" evidence="5">
    <location>
        <begin position="16"/>
        <end position="311"/>
    </location>
</feature>
<evidence type="ECO:0000256" key="4">
    <source>
        <dbReference type="ARBA" id="ARBA00023002"/>
    </source>
</evidence>
<reference evidence="7 8" key="1">
    <citation type="journal article" date="2019" name="Int. J. Syst. Evol. Microbiol.">
        <title>The Global Catalogue of Microorganisms (GCM) 10K type strain sequencing project: providing services to taxonomists for standard genome sequencing and annotation.</title>
        <authorList>
            <consortium name="The Broad Institute Genomics Platform"/>
            <consortium name="The Broad Institute Genome Sequencing Center for Infectious Disease"/>
            <person name="Wu L."/>
            <person name="Ma J."/>
        </authorList>
    </citation>
    <scope>NUCLEOTIDE SEQUENCE [LARGE SCALE GENOMIC DNA]</scope>
    <source>
        <strain evidence="7 8">JCM 14545</strain>
    </source>
</reference>
<organism evidence="7 8">
    <name type="scientific">Amycolatopsis minnesotensis</name>
    <dbReference type="NCBI Taxonomy" id="337894"/>
    <lineage>
        <taxon>Bacteria</taxon>
        <taxon>Bacillati</taxon>
        <taxon>Actinomycetota</taxon>
        <taxon>Actinomycetes</taxon>
        <taxon>Pseudonocardiales</taxon>
        <taxon>Pseudonocardiaceae</taxon>
        <taxon>Amycolatopsis</taxon>
    </lineage>
</organism>
<dbReference type="InterPro" id="IPR050446">
    <property type="entry name" value="FAD-oxidoreductase/Apoptosis"/>
</dbReference>
<evidence type="ECO:0000259" key="5">
    <source>
        <dbReference type="Pfam" id="PF07992"/>
    </source>
</evidence>
<evidence type="ECO:0000313" key="8">
    <source>
        <dbReference type="Proteomes" id="UP001501116"/>
    </source>
</evidence>
<protein>
    <submittedName>
        <fullName evidence="7">FAD-dependent oxidoreductase</fullName>
    </submittedName>
</protein>
<comment type="caution">
    <text evidence="7">The sequence shown here is derived from an EMBL/GenBank/DDBJ whole genome shotgun (WGS) entry which is preliminary data.</text>
</comment>
<dbReference type="PANTHER" id="PTHR43557">
    <property type="entry name" value="APOPTOSIS-INDUCING FACTOR 1"/>
    <property type="match status" value="1"/>
</dbReference>
<dbReference type="InterPro" id="IPR028202">
    <property type="entry name" value="Reductase_C"/>
</dbReference>
<dbReference type="SUPFAM" id="SSF51905">
    <property type="entry name" value="FAD/NAD(P)-binding domain"/>
    <property type="match status" value="2"/>
</dbReference>
<dbReference type="Gene3D" id="3.30.390.30">
    <property type="match status" value="1"/>
</dbReference>
<proteinExistence type="predicted"/>
<keyword evidence="3" id="KW-0274">FAD</keyword>
<dbReference type="Proteomes" id="UP001501116">
    <property type="component" value="Unassembled WGS sequence"/>
</dbReference>
<dbReference type="Gene3D" id="3.50.50.60">
    <property type="entry name" value="FAD/NAD(P)-binding domain"/>
    <property type="match status" value="2"/>
</dbReference>
<gene>
    <name evidence="7" type="ORF">GCM10009754_54430</name>
</gene>
<dbReference type="EMBL" id="BAAANN010000023">
    <property type="protein sequence ID" value="GAA1972860.1"/>
    <property type="molecule type" value="Genomic_DNA"/>
</dbReference>
<keyword evidence="4" id="KW-0560">Oxidoreductase</keyword>
<dbReference type="Pfam" id="PF07992">
    <property type="entry name" value="Pyr_redox_2"/>
    <property type="match status" value="1"/>
</dbReference>
<feature type="domain" description="Reductase C-terminal" evidence="6">
    <location>
        <begin position="331"/>
        <end position="411"/>
    </location>
</feature>
<evidence type="ECO:0000256" key="1">
    <source>
        <dbReference type="ARBA" id="ARBA00001974"/>
    </source>
</evidence>
<dbReference type="InterPro" id="IPR036188">
    <property type="entry name" value="FAD/NAD-bd_sf"/>
</dbReference>
<evidence type="ECO:0000256" key="2">
    <source>
        <dbReference type="ARBA" id="ARBA00022630"/>
    </source>
</evidence>
<name>A0ABN2RPX1_9PSEU</name>
<evidence type="ECO:0000313" key="7">
    <source>
        <dbReference type="EMBL" id="GAA1972860.1"/>
    </source>
</evidence>
<keyword evidence="2" id="KW-0285">Flavoprotein</keyword>